<dbReference type="EMBL" id="RBLG01000001">
    <property type="protein sequence ID" value="RKS55790.1"/>
    <property type="molecule type" value="Genomic_DNA"/>
</dbReference>
<keyword evidence="2" id="KW-1185">Reference proteome</keyword>
<sequence length="267" mass="29620">MNISILGCGWLGLPLAKKLIEAGHIVKGSTTNRDKINLLSSEGIIPYKIQLFEEGVQGDMTSFLNESEVLIIDIPPGLRKDPEVNFVGKIERLKSYLEKARIEKVLFVSATSVYEDTEDFPEYTEEESANGNAENARQLIGAEELLKASDRYATSIIRFGGLIGPGRHPVNYLSGKSDLQDPAGPVNLIHLDDCIGIITAILEKKAWGETFHGVYPEHPTRKEYYSRVAKEKGLASMSFNEDSVSRGKIINSVKVDEILGYEFKTEI</sequence>
<evidence type="ECO:0000313" key="1">
    <source>
        <dbReference type="EMBL" id="RKS55790.1"/>
    </source>
</evidence>
<accession>A0A495PZA2</accession>
<name>A0A495PZA2_9FLAO</name>
<dbReference type="OrthoDB" id="751203at2"/>
<evidence type="ECO:0000313" key="2">
    <source>
        <dbReference type="Proteomes" id="UP000276282"/>
    </source>
</evidence>
<dbReference type="GO" id="GO:0004029">
    <property type="term" value="F:aldehyde dehydrogenase (NAD+) activity"/>
    <property type="evidence" value="ECO:0007669"/>
    <property type="project" value="TreeGrafter"/>
</dbReference>
<dbReference type="PANTHER" id="PTHR48079:SF6">
    <property type="entry name" value="NAD(P)-BINDING DOMAIN-CONTAINING PROTEIN-RELATED"/>
    <property type="match status" value="1"/>
</dbReference>
<protein>
    <submittedName>
        <fullName evidence="1">Nucleoside-diphosphate-sugar epimerase</fullName>
    </submittedName>
</protein>
<dbReference type="RefSeq" id="WP_121344938.1">
    <property type="nucleotide sequence ID" value="NZ_RBLG01000001.1"/>
</dbReference>
<gene>
    <name evidence="1" type="ORF">BC962_0760</name>
</gene>
<organism evidence="1 2">
    <name type="scientific">Gillisia mitskevichiae</name>
    <dbReference type="NCBI Taxonomy" id="270921"/>
    <lineage>
        <taxon>Bacteria</taxon>
        <taxon>Pseudomonadati</taxon>
        <taxon>Bacteroidota</taxon>
        <taxon>Flavobacteriia</taxon>
        <taxon>Flavobacteriales</taxon>
        <taxon>Flavobacteriaceae</taxon>
        <taxon>Gillisia</taxon>
    </lineage>
</organism>
<comment type="caution">
    <text evidence="1">The sequence shown here is derived from an EMBL/GenBank/DDBJ whole genome shotgun (WGS) entry which is preliminary data.</text>
</comment>
<dbReference type="Gene3D" id="3.40.50.720">
    <property type="entry name" value="NAD(P)-binding Rossmann-like Domain"/>
    <property type="match status" value="1"/>
</dbReference>
<proteinExistence type="predicted"/>
<dbReference type="GO" id="GO:0005737">
    <property type="term" value="C:cytoplasm"/>
    <property type="evidence" value="ECO:0007669"/>
    <property type="project" value="TreeGrafter"/>
</dbReference>
<dbReference type="AlphaFoldDB" id="A0A495PZA2"/>
<dbReference type="PANTHER" id="PTHR48079">
    <property type="entry name" value="PROTEIN YEEZ"/>
    <property type="match status" value="1"/>
</dbReference>
<dbReference type="Proteomes" id="UP000276282">
    <property type="component" value="Unassembled WGS sequence"/>
</dbReference>
<dbReference type="InterPro" id="IPR036291">
    <property type="entry name" value="NAD(P)-bd_dom_sf"/>
</dbReference>
<dbReference type="SUPFAM" id="SSF51735">
    <property type="entry name" value="NAD(P)-binding Rossmann-fold domains"/>
    <property type="match status" value="1"/>
</dbReference>
<dbReference type="InterPro" id="IPR051783">
    <property type="entry name" value="NAD(P)-dependent_oxidoreduct"/>
</dbReference>
<reference evidence="1 2" key="1">
    <citation type="submission" date="2018-10" db="EMBL/GenBank/DDBJ databases">
        <title>Genomic Encyclopedia of Archaeal and Bacterial Type Strains, Phase II (KMG-II): from individual species to whole genera.</title>
        <authorList>
            <person name="Goeker M."/>
        </authorList>
    </citation>
    <scope>NUCLEOTIDE SEQUENCE [LARGE SCALE GENOMIC DNA]</scope>
    <source>
        <strain evidence="1 2">DSM 19839</strain>
    </source>
</reference>